<keyword evidence="6" id="KW-0564">Palmitate</keyword>
<name>A0A672SGS5_SINGR</name>
<keyword evidence="5" id="KW-0472">Membrane</keyword>
<evidence type="ECO:0000313" key="9">
    <source>
        <dbReference type="Proteomes" id="UP000472262"/>
    </source>
</evidence>
<dbReference type="AlphaFoldDB" id="A0A672SGS5"/>
<dbReference type="InterPro" id="IPR028169">
    <property type="entry name" value="Raftlin"/>
</dbReference>
<evidence type="ECO:0000256" key="5">
    <source>
        <dbReference type="ARBA" id="ARBA00023136"/>
    </source>
</evidence>
<dbReference type="Ensembl" id="ENSSGRT00000107107.1">
    <property type="protein sequence ID" value="ENSSGRP00000100713.1"/>
    <property type="gene ID" value="ENSSGRG00000050108.1"/>
</dbReference>
<dbReference type="GO" id="GO:0005886">
    <property type="term" value="C:plasma membrane"/>
    <property type="evidence" value="ECO:0007669"/>
    <property type="project" value="UniProtKB-SubCell"/>
</dbReference>
<proteinExistence type="inferred from homology"/>
<dbReference type="OMA" id="AILVRIT"/>
<dbReference type="PANTHER" id="PTHR17601">
    <property type="entry name" value="RAFTLIN-RELATED"/>
    <property type="match status" value="1"/>
</dbReference>
<evidence type="ECO:0000256" key="6">
    <source>
        <dbReference type="ARBA" id="ARBA00023139"/>
    </source>
</evidence>
<evidence type="ECO:0000256" key="4">
    <source>
        <dbReference type="ARBA" id="ARBA00022707"/>
    </source>
</evidence>
<organism evidence="8 9">
    <name type="scientific">Sinocyclocheilus grahami</name>
    <name type="common">Dianchi golden-line fish</name>
    <name type="synonym">Barbus grahami</name>
    <dbReference type="NCBI Taxonomy" id="75366"/>
    <lineage>
        <taxon>Eukaryota</taxon>
        <taxon>Metazoa</taxon>
        <taxon>Chordata</taxon>
        <taxon>Craniata</taxon>
        <taxon>Vertebrata</taxon>
        <taxon>Euteleostomi</taxon>
        <taxon>Actinopterygii</taxon>
        <taxon>Neopterygii</taxon>
        <taxon>Teleostei</taxon>
        <taxon>Ostariophysi</taxon>
        <taxon>Cypriniformes</taxon>
        <taxon>Cyprinidae</taxon>
        <taxon>Cyprininae</taxon>
        <taxon>Sinocyclocheilus</taxon>
    </lineage>
</organism>
<dbReference type="PANTHER" id="PTHR17601:SF3">
    <property type="entry name" value="RAFTLIN"/>
    <property type="match status" value="1"/>
</dbReference>
<comment type="similarity">
    <text evidence="2">Belongs to the raftlin family.</text>
</comment>
<evidence type="ECO:0000256" key="3">
    <source>
        <dbReference type="ARBA" id="ARBA00022475"/>
    </source>
</evidence>
<dbReference type="Proteomes" id="UP000472262">
    <property type="component" value="Unassembled WGS sequence"/>
</dbReference>
<evidence type="ECO:0000256" key="7">
    <source>
        <dbReference type="ARBA" id="ARBA00023288"/>
    </source>
</evidence>
<keyword evidence="4" id="KW-0519">Myristate</keyword>
<accession>A0A672SGS5</accession>
<evidence type="ECO:0000313" key="8">
    <source>
        <dbReference type="Ensembl" id="ENSSGRP00000100713.1"/>
    </source>
</evidence>
<keyword evidence="7" id="KW-0449">Lipoprotein</keyword>
<reference evidence="8" key="1">
    <citation type="submission" date="2025-08" db="UniProtKB">
        <authorList>
            <consortium name="Ensembl"/>
        </authorList>
    </citation>
    <scope>IDENTIFICATION</scope>
</reference>
<dbReference type="Pfam" id="PF15250">
    <property type="entry name" value="Raftlin"/>
    <property type="match status" value="1"/>
</dbReference>
<keyword evidence="9" id="KW-1185">Reference proteome</keyword>
<evidence type="ECO:0000256" key="2">
    <source>
        <dbReference type="ARBA" id="ARBA00006390"/>
    </source>
</evidence>
<evidence type="ECO:0008006" key="10">
    <source>
        <dbReference type="Google" id="ProtNLM"/>
    </source>
</evidence>
<protein>
    <recommendedName>
        <fullName evidence="10">Raftlin, lipid raft linker 1a</fullName>
    </recommendedName>
</protein>
<reference evidence="8" key="2">
    <citation type="submission" date="2025-09" db="UniProtKB">
        <authorList>
            <consortium name="Ensembl"/>
        </authorList>
    </citation>
    <scope>IDENTIFICATION</scope>
</reference>
<sequence length="121" mass="13535">MGCGLRKFRQTEDNSPGKIYSTLKRPQVESKIGVAYTYHHEKSGKSAQILSGSHLSKLALKKDLPSQLQDLYQQGFILAAVHPFVHPCGPEPASVQRQLYRAVLIKVSDRFNKQICQNVQG</sequence>
<dbReference type="InParanoid" id="A0A672SGS5"/>
<keyword evidence="3" id="KW-1003">Cell membrane</keyword>
<comment type="subcellular location">
    <subcellularLocation>
        <location evidence="1">Cell membrane</location>
        <topology evidence="1">Lipid-anchor</topology>
    </subcellularLocation>
</comment>
<evidence type="ECO:0000256" key="1">
    <source>
        <dbReference type="ARBA" id="ARBA00004193"/>
    </source>
</evidence>